<dbReference type="AlphaFoldDB" id="A0A512IL08"/>
<evidence type="ECO:0000313" key="2">
    <source>
        <dbReference type="EMBL" id="GEO98365.1"/>
    </source>
</evidence>
<dbReference type="EMBL" id="BJZT01000006">
    <property type="protein sequence ID" value="GEO98365.1"/>
    <property type="molecule type" value="Genomic_DNA"/>
</dbReference>
<reference evidence="2 3" key="1">
    <citation type="submission" date="2019-07" db="EMBL/GenBank/DDBJ databases">
        <title>Whole genome shotgun sequence of Methylobacterium haplocladii NBRC 107714.</title>
        <authorList>
            <person name="Hosoyama A."/>
            <person name="Uohara A."/>
            <person name="Ohji S."/>
            <person name="Ichikawa N."/>
        </authorList>
    </citation>
    <scope>NUCLEOTIDE SEQUENCE [LARGE SCALE GENOMIC DNA]</scope>
    <source>
        <strain evidence="2 3">NBRC 107714</strain>
    </source>
</reference>
<feature type="region of interest" description="Disordered" evidence="1">
    <location>
        <begin position="24"/>
        <end position="43"/>
    </location>
</feature>
<accession>A0A512IL08</accession>
<evidence type="ECO:0000256" key="1">
    <source>
        <dbReference type="SAM" id="MobiDB-lite"/>
    </source>
</evidence>
<keyword evidence="3" id="KW-1185">Reference proteome</keyword>
<comment type="caution">
    <text evidence="2">The sequence shown here is derived from an EMBL/GenBank/DDBJ whole genome shotgun (WGS) entry which is preliminary data.</text>
</comment>
<evidence type="ECO:0000313" key="3">
    <source>
        <dbReference type="Proteomes" id="UP000321258"/>
    </source>
</evidence>
<name>A0A512IL08_9HYPH</name>
<sequence>MSKRMGPRRGESGVCAAFVPAPAVSRRRTSENESGAEPMTDRLGRAVETVREVPAVGQASLAHTILRLAETGKPLDIEPGYRGAVIERATQAA</sequence>
<dbReference type="Proteomes" id="UP000321258">
    <property type="component" value="Unassembled WGS sequence"/>
</dbReference>
<organism evidence="2 3">
    <name type="scientific">Methylobacterium haplocladii</name>
    <dbReference type="NCBI Taxonomy" id="1176176"/>
    <lineage>
        <taxon>Bacteria</taxon>
        <taxon>Pseudomonadati</taxon>
        <taxon>Pseudomonadota</taxon>
        <taxon>Alphaproteobacteria</taxon>
        <taxon>Hyphomicrobiales</taxon>
        <taxon>Methylobacteriaceae</taxon>
        <taxon>Methylobacterium</taxon>
    </lineage>
</organism>
<protein>
    <submittedName>
        <fullName evidence="2">Uncharacterized protein</fullName>
    </submittedName>
</protein>
<proteinExistence type="predicted"/>
<gene>
    <name evidence="2" type="ORF">MHA02_07530</name>
</gene>